<sequence length="138" mass="15234">MSNPCVICGGEVVDLSNALILPIGVMNKKLGRRAGVADLTQFLLHADCRPFPYLGTLARVAENEERARKSREWEVRLARRHVRNLPKDAETQILNGVWPVYLPKKESLLARERGNVKPEGEPAEKSNGVPKGGEPVTA</sequence>
<proteinExistence type="predicted"/>
<dbReference type="Proteomes" id="UP000176593">
    <property type="component" value="Unassembled WGS sequence"/>
</dbReference>
<accession>A0A1F7V708</accession>
<protein>
    <submittedName>
        <fullName evidence="2">Uncharacterized protein</fullName>
    </submittedName>
</protein>
<comment type="caution">
    <text evidence="2">The sequence shown here is derived from an EMBL/GenBank/DDBJ whole genome shotgun (WGS) entry which is preliminary data.</text>
</comment>
<dbReference type="AlphaFoldDB" id="A0A1F7V708"/>
<feature type="compositionally biased region" description="Basic and acidic residues" evidence="1">
    <location>
        <begin position="111"/>
        <end position="124"/>
    </location>
</feature>
<evidence type="ECO:0000313" key="2">
    <source>
        <dbReference type="EMBL" id="OGL86270.1"/>
    </source>
</evidence>
<feature type="region of interest" description="Disordered" evidence="1">
    <location>
        <begin position="111"/>
        <end position="138"/>
    </location>
</feature>
<name>A0A1F7V708_9BACT</name>
<gene>
    <name evidence="2" type="ORF">A3I41_01760</name>
</gene>
<evidence type="ECO:0000313" key="3">
    <source>
        <dbReference type="Proteomes" id="UP000176593"/>
    </source>
</evidence>
<reference evidence="2 3" key="1">
    <citation type="journal article" date="2016" name="Nat. Commun.">
        <title>Thousands of microbial genomes shed light on interconnected biogeochemical processes in an aquifer system.</title>
        <authorList>
            <person name="Anantharaman K."/>
            <person name="Brown C.T."/>
            <person name="Hug L.A."/>
            <person name="Sharon I."/>
            <person name="Castelle C.J."/>
            <person name="Probst A.J."/>
            <person name="Thomas B.C."/>
            <person name="Singh A."/>
            <person name="Wilkins M.J."/>
            <person name="Karaoz U."/>
            <person name="Brodie E.L."/>
            <person name="Williams K.H."/>
            <person name="Hubbard S.S."/>
            <person name="Banfield J.F."/>
        </authorList>
    </citation>
    <scope>NUCLEOTIDE SEQUENCE [LARGE SCALE GENOMIC DNA]</scope>
</reference>
<organism evidence="2 3">
    <name type="scientific">Candidatus Uhrbacteria bacterium RIFCSPLOWO2_02_FULL_48_18</name>
    <dbReference type="NCBI Taxonomy" id="1802408"/>
    <lineage>
        <taxon>Bacteria</taxon>
        <taxon>Candidatus Uhriibacteriota</taxon>
    </lineage>
</organism>
<dbReference type="EMBL" id="MGEQ01000010">
    <property type="protein sequence ID" value="OGL86270.1"/>
    <property type="molecule type" value="Genomic_DNA"/>
</dbReference>
<evidence type="ECO:0000256" key="1">
    <source>
        <dbReference type="SAM" id="MobiDB-lite"/>
    </source>
</evidence>